<dbReference type="GO" id="GO:0006325">
    <property type="term" value="P:chromatin organization"/>
    <property type="evidence" value="ECO:0007669"/>
    <property type="project" value="UniProtKB-KW"/>
</dbReference>
<evidence type="ECO:0000256" key="4">
    <source>
        <dbReference type="ARBA" id="ARBA00022833"/>
    </source>
</evidence>
<evidence type="ECO:0000256" key="2">
    <source>
        <dbReference type="ARBA" id="ARBA00022723"/>
    </source>
</evidence>
<reference evidence="8 9" key="1">
    <citation type="submission" date="2019-11" db="EMBL/GenBank/DDBJ databases">
        <title>Whole genome sequence of Oryza granulata.</title>
        <authorList>
            <person name="Li W."/>
        </authorList>
    </citation>
    <scope>NUCLEOTIDE SEQUENCE [LARGE SCALE GENOMIC DNA]</scope>
    <source>
        <strain evidence="9">cv. Menghai</strain>
        <tissue evidence="8">Leaf</tissue>
    </source>
</reference>
<comment type="caution">
    <text evidence="8">The sequence shown here is derived from an EMBL/GenBank/DDBJ whole genome shotgun (WGS) entry which is preliminary data.</text>
</comment>
<comment type="similarity">
    <text evidence="6">Belongs to the BRE1 family.</text>
</comment>
<dbReference type="PANTHER" id="PTHR23163:SF8">
    <property type="entry name" value="E3 UBIQUITIN-PROTEIN LIGASE BRE1-LIKE 2"/>
    <property type="match status" value="1"/>
</dbReference>
<comment type="catalytic activity">
    <reaction evidence="6">
        <text>S-ubiquitinyl-[E2 ubiquitin-conjugating enzyme]-L-cysteine + [acceptor protein]-L-lysine = [E2 ubiquitin-conjugating enzyme]-L-cysteine + N(6)-ubiquitinyl-[acceptor protein]-L-lysine.</text>
        <dbReference type="EC" id="2.3.2.27"/>
    </reaction>
</comment>
<organism evidence="8 9">
    <name type="scientific">Oryza meyeriana var. granulata</name>
    <dbReference type="NCBI Taxonomy" id="110450"/>
    <lineage>
        <taxon>Eukaryota</taxon>
        <taxon>Viridiplantae</taxon>
        <taxon>Streptophyta</taxon>
        <taxon>Embryophyta</taxon>
        <taxon>Tracheophyta</taxon>
        <taxon>Spermatophyta</taxon>
        <taxon>Magnoliopsida</taxon>
        <taxon>Liliopsida</taxon>
        <taxon>Poales</taxon>
        <taxon>Poaceae</taxon>
        <taxon>BOP clade</taxon>
        <taxon>Oryzoideae</taxon>
        <taxon>Oryzeae</taxon>
        <taxon>Oryzinae</taxon>
        <taxon>Oryza</taxon>
        <taxon>Oryza meyeriana</taxon>
    </lineage>
</organism>
<keyword evidence="6" id="KW-0833">Ubl conjugation pathway</keyword>
<dbReference type="GO" id="GO:0005634">
    <property type="term" value="C:nucleus"/>
    <property type="evidence" value="ECO:0007669"/>
    <property type="project" value="UniProtKB-SubCell"/>
</dbReference>
<dbReference type="OrthoDB" id="10266039at2759"/>
<sequence length="138" mass="16222">MDAAALQYENHKLVQQLEAQKSEMRTLEGKFKELRDEQYVIVALENHNDYLKEVVDNARQAISIINEKHERYLDEIEAFKSNHSRELHEIKCLSGIGCHKIWKEMIKDTNVDRPLPTLLATVQMHIEFWRARGKHGRA</sequence>
<proteinExistence type="inferred from homology"/>
<dbReference type="EMBL" id="SPHZ02000002">
    <property type="protein sequence ID" value="KAF0928810.1"/>
    <property type="molecule type" value="Genomic_DNA"/>
</dbReference>
<keyword evidence="9" id="KW-1185">Reference proteome</keyword>
<evidence type="ECO:0000256" key="3">
    <source>
        <dbReference type="ARBA" id="ARBA00022771"/>
    </source>
</evidence>
<evidence type="ECO:0000256" key="6">
    <source>
        <dbReference type="RuleBase" id="RU365038"/>
    </source>
</evidence>
<dbReference type="GO" id="GO:0033503">
    <property type="term" value="C:HULC complex"/>
    <property type="evidence" value="ECO:0007669"/>
    <property type="project" value="TreeGrafter"/>
</dbReference>
<keyword evidence="4 6" id="KW-0862">Zinc</keyword>
<comment type="subcellular location">
    <subcellularLocation>
        <location evidence="1 6">Nucleus</location>
    </subcellularLocation>
</comment>
<dbReference type="EC" id="2.3.2.27" evidence="6"/>
<evidence type="ECO:0000313" key="9">
    <source>
        <dbReference type="Proteomes" id="UP000479710"/>
    </source>
</evidence>
<evidence type="ECO:0000256" key="5">
    <source>
        <dbReference type="ARBA" id="ARBA00023242"/>
    </source>
</evidence>
<name>A0A6G1EVY9_9ORYZ</name>
<keyword evidence="3 6" id="KW-0863">Zinc-finger</keyword>
<dbReference type="GO" id="GO:0016567">
    <property type="term" value="P:protein ubiquitination"/>
    <property type="evidence" value="ECO:0007669"/>
    <property type="project" value="UniProtKB-UniRule"/>
</dbReference>
<feature type="coiled-coil region" evidence="7">
    <location>
        <begin position="3"/>
        <end position="75"/>
    </location>
</feature>
<dbReference type="GO" id="GO:0008270">
    <property type="term" value="F:zinc ion binding"/>
    <property type="evidence" value="ECO:0007669"/>
    <property type="project" value="UniProtKB-KW"/>
</dbReference>
<dbReference type="GO" id="GO:0061630">
    <property type="term" value="F:ubiquitin protein ligase activity"/>
    <property type="evidence" value="ECO:0007669"/>
    <property type="project" value="UniProtKB-EC"/>
</dbReference>
<keyword evidence="6" id="KW-0808">Transferase</keyword>
<keyword evidence="6" id="KW-0156">Chromatin regulator</keyword>
<evidence type="ECO:0000256" key="1">
    <source>
        <dbReference type="ARBA" id="ARBA00004123"/>
    </source>
</evidence>
<dbReference type="AlphaFoldDB" id="A0A6G1EVY9"/>
<evidence type="ECO:0000313" key="8">
    <source>
        <dbReference type="EMBL" id="KAF0928810.1"/>
    </source>
</evidence>
<gene>
    <name evidence="8" type="ORF">E2562_010679</name>
</gene>
<dbReference type="PANTHER" id="PTHR23163">
    <property type="entry name" value="RING FINGER PROTEIN-RELATED"/>
    <property type="match status" value="1"/>
</dbReference>
<evidence type="ECO:0000256" key="7">
    <source>
        <dbReference type="SAM" id="Coils"/>
    </source>
</evidence>
<keyword evidence="5 6" id="KW-0539">Nucleus</keyword>
<keyword evidence="6 7" id="KW-0175">Coiled coil</keyword>
<dbReference type="UniPathway" id="UPA00143"/>
<comment type="pathway">
    <text evidence="6">Protein modification; protein ubiquitination.</text>
</comment>
<dbReference type="Proteomes" id="UP000479710">
    <property type="component" value="Unassembled WGS sequence"/>
</dbReference>
<protein>
    <recommendedName>
        <fullName evidence="6">E3 ubiquitin protein ligase</fullName>
        <ecNumber evidence="6">2.3.2.27</ecNumber>
    </recommendedName>
</protein>
<accession>A0A6G1EVY9</accession>
<dbReference type="InterPro" id="IPR013956">
    <property type="entry name" value="E3_ubiquit_lig_Bre1"/>
</dbReference>
<keyword evidence="2 6" id="KW-0479">Metal-binding</keyword>